<gene>
    <name evidence="2" type="ORF">HMI01_28180</name>
    <name evidence="3" type="ORF">SAMN05421668_1408</name>
</gene>
<keyword evidence="1" id="KW-0472">Membrane</keyword>
<feature type="transmembrane region" description="Helical" evidence="1">
    <location>
        <begin position="29"/>
        <end position="55"/>
    </location>
</feature>
<evidence type="ECO:0000313" key="4">
    <source>
        <dbReference type="Proteomes" id="UP000199139"/>
    </source>
</evidence>
<dbReference type="RefSeq" id="WP_062323748.1">
    <property type="nucleotide sequence ID" value="NZ_BJWJ01000055.1"/>
</dbReference>
<proteinExistence type="predicted"/>
<dbReference type="Proteomes" id="UP000199139">
    <property type="component" value="Unassembled WGS sequence"/>
</dbReference>
<dbReference type="EMBL" id="BJWJ01000055">
    <property type="protein sequence ID" value="GEM05830.1"/>
    <property type="molecule type" value="Genomic_DNA"/>
</dbReference>
<protein>
    <submittedName>
        <fullName evidence="3">Uncharacterized protein</fullName>
    </submittedName>
</protein>
<feature type="transmembrane region" description="Helical" evidence="1">
    <location>
        <begin position="83"/>
        <end position="107"/>
    </location>
</feature>
<name>A0A1I6V1D8_9BACI</name>
<evidence type="ECO:0000313" key="5">
    <source>
        <dbReference type="Proteomes" id="UP000321773"/>
    </source>
</evidence>
<accession>A0A1I6V1D8</accession>
<reference evidence="3 4" key="1">
    <citation type="submission" date="2016-10" db="EMBL/GenBank/DDBJ databases">
        <authorList>
            <person name="de Groot N.N."/>
        </authorList>
    </citation>
    <scope>NUCLEOTIDE SEQUENCE [LARGE SCALE GENOMIC DNA]</scope>
    <source>
        <strain evidence="3 4">DSM 17074</strain>
    </source>
</reference>
<sequence length="123" mass="13299">MEMVLPANYVIIKTEEMMYLDGGFGVPKWPVYMAINTGIAVLIGGGGVKLLMPLIRRNGSAASRKTFNNVLIRFVSTRVANTLTGLVLGAINGFLYFSVGAAVTTIFDRNDTKPNNGSLNALW</sequence>
<keyword evidence="5" id="KW-1185">Reference proteome</keyword>
<dbReference type="EMBL" id="FPAI01000040">
    <property type="protein sequence ID" value="SFT07521.1"/>
    <property type="molecule type" value="Genomic_DNA"/>
</dbReference>
<dbReference type="AlphaFoldDB" id="A0A1I6V1D8"/>
<keyword evidence="1" id="KW-1133">Transmembrane helix</keyword>
<keyword evidence="1" id="KW-0812">Transmembrane</keyword>
<dbReference type="Proteomes" id="UP000321773">
    <property type="component" value="Unassembled WGS sequence"/>
</dbReference>
<reference evidence="2 5" key="2">
    <citation type="submission" date="2019-07" db="EMBL/GenBank/DDBJ databases">
        <title>Whole genome shotgun sequence of Halolactibacillus miurensis NBRC 100873.</title>
        <authorList>
            <person name="Hosoyama A."/>
            <person name="Uohara A."/>
            <person name="Ohji S."/>
            <person name="Ichikawa N."/>
        </authorList>
    </citation>
    <scope>NUCLEOTIDE SEQUENCE [LARGE SCALE GENOMIC DNA]</scope>
    <source>
        <strain evidence="2 5">NBRC 100873</strain>
    </source>
</reference>
<organism evidence="3 4">
    <name type="scientific">Halolactibacillus miurensis</name>
    <dbReference type="NCBI Taxonomy" id="306541"/>
    <lineage>
        <taxon>Bacteria</taxon>
        <taxon>Bacillati</taxon>
        <taxon>Bacillota</taxon>
        <taxon>Bacilli</taxon>
        <taxon>Bacillales</taxon>
        <taxon>Bacillaceae</taxon>
        <taxon>Halolactibacillus</taxon>
    </lineage>
</organism>
<dbReference type="STRING" id="306541.SAMN05421668_1408"/>
<dbReference type="OrthoDB" id="2224554at2"/>
<evidence type="ECO:0000256" key="1">
    <source>
        <dbReference type="SAM" id="Phobius"/>
    </source>
</evidence>
<evidence type="ECO:0000313" key="2">
    <source>
        <dbReference type="EMBL" id="GEM05830.1"/>
    </source>
</evidence>
<evidence type="ECO:0000313" key="3">
    <source>
        <dbReference type="EMBL" id="SFT07521.1"/>
    </source>
</evidence>